<dbReference type="RefSeq" id="WP_108896110.1">
    <property type="nucleotide sequence ID" value="NZ_ONZF01000020.1"/>
</dbReference>
<organism evidence="1 2">
    <name type="scientific">Palleronia abyssalis</name>
    <dbReference type="NCBI Taxonomy" id="1501240"/>
    <lineage>
        <taxon>Bacteria</taxon>
        <taxon>Pseudomonadati</taxon>
        <taxon>Pseudomonadota</taxon>
        <taxon>Alphaproteobacteria</taxon>
        <taxon>Rhodobacterales</taxon>
        <taxon>Roseobacteraceae</taxon>
        <taxon>Palleronia</taxon>
    </lineage>
</organism>
<evidence type="ECO:0008006" key="3">
    <source>
        <dbReference type="Google" id="ProtNLM"/>
    </source>
</evidence>
<keyword evidence="2" id="KW-1185">Reference proteome</keyword>
<sequence>MSDNDARFQDARSGPLRLKALDPDDLQVVSSLCQDAVFPMSEMTWDRPQRRFGLLLNRLRREDPRVQGARDVERVRSVLVVEDVMSIRTQGIDRADKDTICALLSISLEPGEDGGGRLLFTLAGDGAIELTVEALEATLRDVTRPYIAPSGKLPGHDI</sequence>
<dbReference type="Proteomes" id="UP000244912">
    <property type="component" value="Unassembled WGS sequence"/>
</dbReference>
<dbReference type="OrthoDB" id="9806367at2"/>
<dbReference type="InterPro" id="IPR021335">
    <property type="entry name" value="DUF2948"/>
</dbReference>
<evidence type="ECO:0000313" key="2">
    <source>
        <dbReference type="Proteomes" id="UP000244912"/>
    </source>
</evidence>
<name>A0A2R8C211_9RHOB</name>
<dbReference type="AlphaFoldDB" id="A0A2R8C211"/>
<dbReference type="Pfam" id="PF11164">
    <property type="entry name" value="DUF2948"/>
    <property type="match status" value="1"/>
</dbReference>
<accession>A0A2R8C211</accession>
<reference evidence="1 2" key="1">
    <citation type="submission" date="2018-03" db="EMBL/GenBank/DDBJ databases">
        <authorList>
            <person name="Keele B.F."/>
        </authorList>
    </citation>
    <scope>NUCLEOTIDE SEQUENCE [LARGE SCALE GENOMIC DNA]</scope>
    <source>
        <strain evidence="1 2">CECT 8504</strain>
    </source>
</reference>
<dbReference type="EMBL" id="ONZF01000020">
    <property type="protein sequence ID" value="SPJ26420.1"/>
    <property type="molecule type" value="Genomic_DNA"/>
</dbReference>
<evidence type="ECO:0000313" key="1">
    <source>
        <dbReference type="EMBL" id="SPJ26420.1"/>
    </source>
</evidence>
<proteinExistence type="predicted"/>
<protein>
    <recommendedName>
        <fullName evidence="3">DUF2948 domain-containing protein</fullName>
    </recommendedName>
</protein>
<gene>
    <name evidence="1" type="ORF">PAA8504_04279</name>
</gene>